<evidence type="ECO:0008006" key="4">
    <source>
        <dbReference type="Google" id="ProtNLM"/>
    </source>
</evidence>
<comment type="caution">
    <text evidence="2">The sequence shown here is derived from an EMBL/GenBank/DDBJ whole genome shotgun (WGS) entry which is preliminary data.</text>
</comment>
<dbReference type="EMBL" id="JAAXPI010000007">
    <property type="protein sequence ID" value="NKZ03767.1"/>
    <property type="molecule type" value="Genomic_DNA"/>
</dbReference>
<dbReference type="Proteomes" id="UP000579250">
    <property type="component" value="Unassembled WGS sequence"/>
</dbReference>
<evidence type="ECO:0000256" key="1">
    <source>
        <dbReference type="SAM" id="SignalP"/>
    </source>
</evidence>
<feature type="chain" id="PRO_5032863000" description="Peptidase inhibitor family I36 protein" evidence="1">
    <location>
        <begin position="29"/>
        <end position="192"/>
    </location>
</feature>
<dbReference type="RefSeq" id="WP_067634720.1">
    <property type="nucleotide sequence ID" value="NZ_JAAXPI010000007.1"/>
</dbReference>
<feature type="signal peptide" evidence="1">
    <location>
        <begin position="1"/>
        <end position="28"/>
    </location>
</feature>
<protein>
    <recommendedName>
        <fullName evidence="4">Peptidase inhibitor family I36 protein</fullName>
    </recommendedName>
</protein>
<keyword evidence="1" id="KW-0732">Signal</keyword>
<reference evidence="2 3" key="1">
    <citation type="submission" date="2020-04" db="EMBL/GenBank/DDBJ databases">
        <title>MicrobeNet Type strains.</title>
        <authorList>
            <person name="Nicholson A.C."/>
        </authorList>
    </citation>
    <scope>NUCLEOTIDE SEQUENCE [LARGE SCALE GENOMIC DNA]</scope>
    <source>
        <strain evidence="2 3">ATCC BAA-277</strain>
    </source>
</reference>
<evidence type="ECO:0000313" key="2">
    <source>
        <dbReference type="EMBL" id="NKZ03767.1"/>
    </source>
</evidence>
<name>A0A846YVL6_9ACTN</name>
<organism evidence="2 3">
    <name type="scientific">Actinomadura latina</name>
    <dbReference type="NCBI Taxonomy" id="163603"/>
    <lineage>
        <taxon>Bacteria</taxon>
        <taxon>Bacillati</taxon>
        <taxon>Actinomycetota</taxon>
        <taxon>Actinomycetes</taxon>
        <taxon>Streptosporangiales</taxon>
        <taxon>Thermomonosporaceae</taxon>
        <taxon>Actinomadura</taxon>
    </lineage>
</organism>
<accession>A0A846YVL6</accession>
<sequence>MNGAVSKAAVVLGAAALLSGAGAGTATAAGRPSERPAATDGKAVTAGRAAATHCAYVLDRMRPGETSSRVLRQGCAPSEKEARGAVGAAADTLLLVMYADANYGGLTKSWYGKYGPCDTEGYGIRNLETTFWNINDKISSWSAGHHSCNYVNMWEDAVYQGRHAAWHNYSRVPYVGSAMNDRVSSVNVHYEP</sequence>
<dbReference type="AlphaFoldDB" id="A0A846YVL6"/>
<evidence type="ECO:0000313" key="3">
    <source>
        <dbReference type="Proteomes" id="UP000579250"/>
    </source>
</evidence>
<dbReference type="Gene3D" id="2.60.20.10">
    <property type="entry name" value="Crystallins"/>
    <property type="match status" value="1"/>
</dbReference>
<proteinExistence type="predicted"/>
<gene>
    <name evidence="2" type="ORF">HGB48_08410</name>
</gene>
<keyword evidence="3" id="KW-1185">Reference proteome</keyword>